<dbReference type="PATRIC" id="fig|445709.3.peg.3851"/>
<gene>
    <name evidence="3" type="ORF">ABW99_18290</name>
</gene>
<dbReference type="RefSeq" id="WP_047215772.1">
    <property type="nucleotide sequence ID" value="NZ_CP011568.3"/>
</dbReference>
<dbReference type="SUPFAM" id="SSF56925">
    <property type="entry name" value="OMPA-like"/>
    <property type="match status" value="1"/>
</dbReference>
<proteinExistence type="predicted"/>
<dbReference type="Proteomes" id="UP000036700">
    <property type="component" value="Chromosome"/>
</dbReference>
<dbReference type="PANTHER" id="PTHR36920">
    <property type="match status" value="1"/>
</dbReference>
<name>A0A0G3ESA3_9BURK</name>
<evidence type="ECO:0000313" key="4">
    <source>
        <dbReference type="Proteomes" id="UP000036700"/>
    </source>
</evidence>
<dbReference type="AlphaFoldDB" id="A0A0G3ESA3"/>
<dbReference type="GO" id="GO:0055085">
    <property type="term" value="P:transmembrane transport"/>
    <property type="evidence" value="ECO:0007669"/>
    <property type="project" value="TreeGrafter"/>
</dbReference>
<evidence type="ECO:0000256" key="1">
    <source>
        <dbReference type="ARBA" id="ARBA00004442"/>
    </source>
</evidence>
<dbReference type="InterPro" id="IPR011250">
    <property type="entry name" value="OMP/PagP_B-barrel"/>
</dbReference>
<feature type="chain" id="PRO_5002553569" description="OmpW family protein" evidence="2">
    <location>
        <begin position="23"/>
        <end position="276"/>
    </location>
</feature>
<dbReference type="Gene3D" id="2.40.160.20">
    <property type="match status" value="1"/>
</dbReference>
<dbReference type="EMBL" id="CP011568">
    <property type="protein sequence ID" value="AKJ69865.1"/>
    <property type="molecule type" value="Genomic_DNA"/>
</dbReference>
<dbReference type="PANTHER" id="PTHR36920:SF1">
    <property type="entry name" value="OUTER MEMBRANE PROTEIN W"/>
    <property type="match status" value="1"/>
</dbReference>
<dbReference type="Pfam" id="PF03922">
    <property type="entry name" value="OmpW"/>
    <property type="match status" value="1"/>
</dbReference>
<evidence type="ECO:0000313" key="3">
    <source>
        <dbReference type="EMBL" id="AKJ69865.1"/>
    </source>
</evidence>
<dbReference type="STRING" id="445709.ABW99_18290"/>
<protein>
    <recommendedName>
        <fullName evidence="5">OmpW family protein</fullName>
    </recommendedName>
</protein>
<dbReference type="KEGG" id="ptx:ABW99_18290"/>
<dbReference type="InterPro" id="IPR005618">
    <property type="entry name" value="OMPW"/>
</dbReference>
<organism evidence="3 4">
    <name type="scientific">Pandoraea thiooxydans</name>
    <dbReference type="NCBI Taxonomy" id="445709"/>
    <lineage>
        <taxon>Bacteria</taxon>
        <taxon>Pseudomonadati</taxon>
        <taxon>Pseudomonadota</taxon>
        <taxon>Betaproteobacteria</taxon>
        <taxon>Burkholderiales</taxon>
        <taxon>Burkholderiaceae</taxon>
        <taxon>Pandoraea</taxon>
    </lineage>
</organism>
<evidence type="ECO:0008006" key="5">
    <source>
        <dbReference type="Google" id="ProtNLM"/>
    </source>
</evidence>
<dbReference type="GO" id="GO:0009279">
    <property type="term" value="C:cell outer membrane"/>
    <property type="evidence" value="ECO:0007669"/>
    <property type="project" value="UniProtKB-SubCell"/>
</dbReference>
<sequence>MKIRILMSVMAAFAISIGTAHAQQAGDNMVNFGWMHIAPQDSSSPMTTSVNQQFLAPLVVPANFTSPGTGASVSNGDTAALVFTHFFTDNIAAQMVTGIPPTFQLTGHGVIAPPGIAGALSSIDIGAPNNNPIVGSVRQWSPAVVLQYYFGEAQSRLRPFLGVGVSYTFFTNIKLNPHFENELNQNFGSVLTTLSGRTGPTSVEASSSPSWEPVFNAGLSYAINKHWFASASVSYVPLKTTATIKIKAADGTVLSTSDANIKINPIVTYLSLGYRF</sequence>
<comment type="subcellular location">
    <subcellularLocation>
        <location evidence="1">Cell outer membrane</location>
    </subcellularLocation>
</comment>
<keyword evidence="2" id="KW-0732">Signal</keyword>
<dbReference type="OrthoDB" id="9807574at2"/>
<evidence type="ECO:0000256" key="2">
    <source>
        <dbReference type="SAM" id="SignalP"/>
    </source>
</evidence>
<accession>A0A0G3ESA3</accession>
<feature type="signal peptide" evidence="2">
    <location>
        <begin position="1"/>
        <end position="22"/>
    </location>
</feature>
<keyword evidence="4" id="KW-1185">Reference proteome</keyword>
<reference evidence="4" key="1">
    <citation type="submission" date="2015-06" db="EMBL/GenBank/DDBJ databases">
        <authorList>
            <person name="Lim Y.L."/>
            <person name="Ee R."/>
            <person name="Yong D."/>
            <person name="How K.Y."/>
            <person name="Yin W.F."/>
            <person name="Chan K.G."/>
        </authorList>
    </citation>
    <scope>NUCLEOTIDE SEQUENCE [LARGE SCALE GENOMIC DNA]</scope>
    <source>
        <strain evidence="4">DSM 25325</strain>
    </source>
</reference>